<name>A0AAD7G716_MYCRO</name>
<protein>
    <submittedName>
        <fullName evidence="2">Uncharacterized protein</fullName>
    </submittedName>
</protein>
<feature type="region of interest" description="Disordered" evidence="1">
    <location>
        <begin position="27"/>
        <end position="53"/>
    </location>
</feature>
<feature type="compositionally biased region" description="Basic and acidic residues" evidence="1">
    <location>
        <begin position="370"/>
        <end position="387"/>
    </location>
</feature>
<feature type="compositionally biased region" description="Polar residues" evidence="1">
    <location>
        <begin position="147"/>
        <end position="156"/>
    </location>
</feature>
<feature type="compositionally biased region" description="Polar residues" evidence="1">
    <location>
        <begin position="123"/>
        <end position="133"/>
    </location>
</feature>
<dbReference type="AlphaFoldDB" id="A0AAD7G716"/>
<feature type="compositionally biased region" description="Basic residues" evidence="1">
    <location>
        <begin position="388"/>
        <end position="397"/>
    </location>
</feature>
<gene>
    <name evidence="2" type="ORF">B0H17DRAFT_1183380</name>
</gene>
<reference evidence="2" key="1">
    <citation type="submission" date="2023-03" db="EMBL/GenBank/DDBJ databases">
        <title>Massive genome expansion in bonnet fungi (Mycena s.s.) driven by repeated elements and novel gene families across ecological guilds.</title>
        <authorList>
            <consortium name="Lawrence Berkeley National Laboratory"/>
            <person name="Harder C.B."/>
            <person name="Miyauchi S."/>
            <person name="Viragh M."/>
            <person name="Kuo A."/>
            <person name="Thoen E."/>
            <person name="Andreopoulos B."/>
            <person name="Lu D."/>
            <person name="Skrede I."/>
            <person name="Drula E."/>
            <person name="Henrissat B."/>
            <person name="Morin E."/>
            <person name="Kohler A."/>
            <person name="Barry K."/>
            <person name="LaButti K."/>
            <person name="Morin E."/>
            <person name="Salamov A."/>
            <person name="Lipzen A."/>
            <person name="Mereny Z."/>
            <person name="Hegedus B."/>
            <person name="Baldrian P."/>
            <person name="Stursova M."/>
            <person name="Weitz H."/>
            <person name="Taylor A."/>
            <person name="Grigoriev I.V."/>
            <person name="Nagy L.G."/>
            <person name="Martin F."/>
            <person name="Kauserud H."/>
        </authorList>
    </citation>
    <scope>NUCLEOTIDE SEQUENCE</scope>
    <source>
        <strain evidence="2">CBHHK067</strain>
    </source>
</reference>
<sequence>MPAGTMLQDRGRAKTYQWDTAQDLKTQDLETFKTTQAQESRPRTTASPQPHQDLSVGHCSRCICLKTVKTFKISQDAFKPIATQARESRPRKATSPRLISGTLFKMQDFQDAFDLKTTQAFKPKKTQASQHLQDASEVRKSRHPKSQDTFNTPRFKTQDTTNTQALKTQDAIKFKPQVFKVRARARIKVDPSRPRTRIKIRLKTSSRHSRPRARIETRFKRSSSRCSRPFQVSNIFKAPRKSSQAIKFEMLKLENFASKFKTPRIKMQETQVTLKLKTSRGARSSTQDSLQDLKVKVSTKPEELGLKISRDAKAARYFARSKARLKYARIIYTQDRAEDTFNSQHSKLLKFPIQDLGGSPFKHTRSSSRPQHEDSLKTRTKSQELKLKISRCKRRKVQGAQNSRPTSRAKARLKSTLQTEDLGGSRSSTQDAFDAVLKIHFKPPAQINQFKKRQVEALKTSVGARSRIQDWPQDLEIKIRVFTQDTSRSPDSRIKRV</sequence>
<evidence type="ECO:0000313" key="3">
    <source>
        <dbReference type="Proteomes" id="UP001221757"/>
    </source>
</evidence>
<evidence type="ECO:0000256" key="1">
    <source>
        <dbReference type="SAM" id="MobiDB-lite"/>
    </source>
</evidence>
<organism evidence="2 3">
    <name type="scientific">Mycena rosella</name>
    <name type="common">Pink bonnet</name>
    <name type="synonym">Agaricus rosellus</name>
    <dbReference type="NCBI Taxonomy" id="1033263"/>
    <lineage>
        <taxon>Eukaryota</taxon>
        <taxon>Fungi</taxon>
        <taxon>Dikarya</taxon>
        <taxon>Basidiomycota</taxon>
        <taxon>Agaricomycotina</taxon>
        <taxon>Agaricomycetes</taxon>
        <taxon>Agaricomycetidae</taxon>
        <taxon>Agaricales</taxon>
        <taxon>Marasmiineae</taxon>
        <taxon>Mycenaceae</taxon>
        <taxon>Mycena</taxon>
    </lineage>
</organism>
<feature type="region of interest" description="Disordered" evidence="1">
    <location>
        <begin position="352"/>
        <end position="426"/>
    </location>
</feature>
<feature type="region of interest" description="Disordered" evidence="1">
    <location>
        <begin position="123"/>
        <end position="156"/>
    </location>
</feature>
<comment type="caution">
    <text evidence="2">The sequence shown here is derived from an EMBL/GenBank/DDBJ whole genome shotgun (WGS) entry which is preliminary data.</text>
</comment>
<keyword evidence="3" id="KW-1185">Reference proteome</keyword>
<evidence type="ECO:0000313" key="2">
    <source>
        <dbReference type="EMBL" id="KAJ7672791.1"/>
    </source>
</evidence>
<dbReference type="EMBL" id="JARKIE010000166">
    <property type="protein sequence ID" value="KAJ7672791.1"/>
    <property type="molecule type" value="Genomic_DNA"/>
</dbReference>
<dbReference type="Proteomes" id="UP001221757">
    <property type="component" value="Unassembled WGS sequence"/>
</dbReference>
<feature type="compositionally biased region" description="Polar residues" evidence="1">
    <location>
        <begin position="32"/>
        <end position="52"/>
    </location>
</feature>
<proteinExistence type="predicted"/>
<feature type="compositionally biased region" description="Polar residues" evidence="1">
    <location>
        <begin position="415"/>
        <end position="426"/>
    </location>
</feature>
<accession>A0AAD7G716</accession>